<comment type="caution">
    <text evidence="3">The sequence shown here is derived from an EMBL/GenBank/DDBJ whole genome shotgun (WGS) entry which is preliminary data.</text>
</comment>
<feature type="region of interest" description="Disordered" evidence="2">
    <location>
        <begin position="71"/>
        <end position="97"/>
    </location>
</feature>
<keyword evidence="4" id="KW-1185">Reference proteome</keyword>
<evidence type="ECO:0000256" key="2">
    <source>
        <dbReference type="SAM" id="MobiDB-lite"/>
    </source>
</evidence>
<dbReference type="PANTHER" id="PTHR33647">
    <property type="entry name" value="OS01G0793900 PROTEIN"/>
    <property type="match status" value="1"/>
</dbReference>
<accession>A0AAD5ZJF9</accession>
<reference evidence="3 4" key="1">
    <citation type="journal article" date="2022" name="Cell">
        <title>Repeat-based holocentromeres influence genome architecture and karyotype evolution.</title>
        <authorList>
            <person name="Hofstatter P.G."/>
            <person name="Thangavel G."/>
            <person name="Lux T."/>
            <person name="Neumann P."/>
            <person name="Vondrak T."/>
            <person name="Novak P."/>
            <person name="Zhang M."/>
            <person name="Costa L."/>
            <person name="Castellani M."/>
            <person name="Scott A."/>
            <person name="Toegelov H."/>
            <person name="Fuchs J."/>
            <person name="Mata-Sucre Y."/>
            <person name="Dias Y."/>
            <person name="Vanzela A.L.L."/>
            <person name="Huettel B."/>
            <person name="Almeida C.C.S."/>
            <person name="Simkova H."/>
            <person name="Souza G."/>
            <person name="Pedrosa-Harand A."/>
            <person name="Macas J."/>
            <person name="Mayer K.F.X."/>
            <person name="Houben A."/>
            <person name="Marques A."/>
        </authorList>
    </citation>
    <scope>NUCLEOTIDE SEQUENCE [LARGE SCALE GENOMIC DNA]</scope>
    <source>
        <strain evidence="3">RhyTen1mFocal</strain>
    </source>
</reference>
<evidence type="ECO:0000313" key="3">
    <source>
        <dbReference type="EMBL" id="KAJ3698933.1"/>
    </source>
</evidence>
<dbReference type="AlphaFoldDB" id="A0AAD5ZJF9"/>
<sequence>MGNCITIRHEMTWVDDEEGSVEFSERRKLLMREEERVTEMKIRIKRKQLEELLRNKKLSAEKVLEELLSRKEVSHEHNREGHWKPRLQSIPEVQDER</sequence>
<evidence type="ECO:0000313" key="4">
    <source>
        <dbReference type="Proteomes" id="UP001210211"/>
    </source>
</evidence>
<dbReference type="EMBL" id="JAMRDG010000001">
    <property type="protein sequence ID" value="KAJ3698933.1"/>
    <property type="molecule type" value="Genomic_DNA"/>
</dbReference>
<evidence type="ECO:0000256" key="1">
    <source>
        <dbReference type="SAM" id="Coils"/>
    </source>
</evidence>
<protein>
    <submittedName>
        <fullName evidence="3">Uncharacterized protein</fullName>
    </submittedName>
</protein>
<name>A0AAD5ZJF9_9POAL</name>
<dbReference type="PANTHER" id="PTHR33647:SF5">
    <property type="entry name" value="OS01G0793900 PROTEIN"/>
    <property type="match status" value="1"/>
</dbReference>
<gene>
    <name evidence="3" type="ORF">LUZ61_002638</name>
</gene>
<feature type="compositionally biased region" description="Basic and acidic residues" evidence="2">
    <location>
        <begin position="71"/>
        <end position="83"/>
    </location>
</feature>
<dbReference type="Proteomes" id="UP001210211">
    <property type="component" value="Unassembled WGS sequence"/>
</dbReference>
<feature type="coiled-coil region" evidence="1">
    <location>
        <begin position="30"/>
        <end position="66"/>
    </location>
</feature>
<keyword evidence="1" id="KW-0175">Coiled coil</keyword>
<organism evidence="3 4">
    <name type="scientific">Rhynchospora tenuis</name>
    <dbReference type="NCBI Taxonomy" id="198213"/>
    <lineage>
        <taxon>Eukaryota</taxon>
        <taxon>Viridiplantae</taxon>
        <taxon>Streptophyta</taxon>
        <taxon>Embryophyta</taxon>
        <taxon>Tracheophyta</taxon>
        <taxon>Spermatophyta</taxon>
        <taxon>Magnoliopsida</taxon>
        <taxon>Liliopsida</taxon>
        <taxon>Poales</taxon>
        <taxon>Cyperaceae</taxon>
        <taxon>Cyperoideae</taxon>
        <taxon>Rhynchosporeae</taxon>
        <taxon>Rhynchospora</taxon>
    </lineage>
</organism>
<proteinExistence type="predicted"/>